<accession>A0A397JE20</accession>
<reference evidence="2 3" key="1">
    <citation type="submission" date="2018-08" db="EMBL/GenBank/DDBJ databases">
        <title>Genome and evolution of the arbuscular mycorrhizal fungus Diversispora epigaea (formerly Glomus versiforme) and its bacterial endosymbionts.</title>
        <authorList>
            <person name="Sun X."/>
            <person name="Fei Z."/>
            <person name="Harrison M."/>
        </authorList>
    </citation>
    <scope>NUCLEOTIDE SEQUENCE [LARGE SCALE GENOMIC DNA]</scope>
    <source>
        <strain evidence="2 3">IT104</strain>
    </source>
</reference>
<proteinExistence type="predicted"/>
<protein>
    <submittedName>
        <fullName evidence="2">Uncharacterized protein</fullName>
    </submittedName>
</protein>
<keyword evidence="1" id="KW-0732">Signal</keyword>
<dbReference type="Proteomes" id="UP000266861">
    <property type="component" value="Unassembled WGS sequence"/>
</dbReference>
<evidence type="ECO:0000313" key="3">
    <source>
        <dbReference type="Proteomes" id="UP000266861"/>
    </source>
</evidence>
<evidence type="ECO:0000256" key="1">
    <source>
        <dbReference type="SAM" id="SignalP"/>
    </source>
</evidence>
<gene>
    <name evidence="2" type="ORF">Glove_84g80</name>
</gene>
<organism evidence="2 3">
    <name type="scientific">Diversispora epigaea</name>
    <dbReference type="NCBI Taxonomy" id="1348612"/>
    <lineage>
        <taxon>Eukaryota</taxon>
        <taxon>Fungi</taxon>
        <taxon>Fungi incertae sedis</taxon>
        <taxon>Mucoromycota</taxon>
        <taxon>Glomeromycotina</taxon>
        <taxon>Glomeromycetes</taxon>
        <taxon>Diversisporales</taxon>
        <taxon>Diversisporaceae</taxon>
        <taxon>Diversispora</taxon>
    </lineage>
</organism>
<dbReference type="AlphaFoldDB" id="A0A397JE20"/>
<sequence>MELVVNVIYLRFIIVLKIASSMYNVGDEEDEETCDDICDYYVFEIEPSLTSKKKKLVNQNFKTLMSFEKKSKITT</sequence>
<evidence type="ECO:0000313" key="2">
    <source>
        <dbReference type="EMBL" id="RHZ84206.1"/>
    </source>
</evidence>
<comment type="caution">
    <text evidence="2">The sequence shown here is derived from an EMBL/GenBank/DDBJ whole genome shotgun (WGS) entry which is preliminary data.</text>
</comment>
<name>A0A397JE20_9GLOM</name>
<feature type="chain" id="PRO_5017376493" evidence="1">
    <location>
        <begin position="22"/>
        <end position="75"/>
    </location>
</feature>
<keyword evidence="3" id="KW-1185">Reference proteome</keyword>
<feature type="signal peptide" evidence="1">
    <location>
        <begin position="1"/>
        <end position="21"/>
    </location>
</feature>
<dbReference type="EMBL" id="PQFF01000080">
    <property type="protein sequence ID" value="RHZ84206.1"/>
    <property type="molecule type" value="Genomic_DNA"/>
</dbReference>